<keyword evidence="1" id="KW-0472">Membrane</keyword>
<comment type="caution">
    <text evidence="2">The sequence shown here is derived from an EMBL/GenBank/DDBJ whole genome shotgun (WGS) entry which is preliminary data.</text>
</comment>
<proteinExistence type="predicted"/>
<sequence length="486" mass="52045">MAVHKFVCGLHPNKDTSENEKIEIINLLDERSRALMDVARDMISQNQMKKILLSLGAVIVLAGVIVGGTIAFYNDAEASTGNIFVAGSIDLKVDHKLQTYNGVDCETCSVEVYSSTATKVVAASVGASEQGPFPIPAVDVSSPHPLWQDEAALSPAQWIWATDPTTDADMLNGAEYTFQNKFQWNAPIAGVDLELSLAADNGYKIILNGVTIVDKLLTEFNYGAAVSLTAPEETALMGAMVLNGQNTLEIVVRNKPEDVAEDNPAGLLFKLNIHRPQEDCEADSAFQLACRLWEEKDLEGGDTFFNFDDVKPADYGTNVISLHVSSNDAYACLIVGDKDDQENPAQPLAPELVAGDLVGVGNSTGFGELSNFLNVFTWEDADGDGVYDLGEDSLGSGPLSSLTSIMSMDSINEQFLVSTTTQYIGLAWCAGTLTPNQGSPFTCDGDGMGNIAQTDSFSASLTAYVEQVRNNSTFTCADVSLPTQPE</sequence>
<dbReference type="EMBL" id="MHWS01000024">
    <property type="protein sequence ID" value="OHB11676.1"/>
    <property type="molecule type" value="Genomic_DNA"/>
</dbReference>
<dbReference type="NCBIfam" id="TIGR04088">
    <property type="entry name" value="cognate_SipW"/>
    <property type="match status" value="1"/>
</dbReference>
<keyword evidence="1" id="KW-1133">Transmembrane helix</keyword>
<organism evidence="2 3">
    <name type="scientific">Candidatus Zambryskibacteria bacterium RIFCSPLOWO2_12_FULL_39_16</name>
    <dbReference type="NCBI Taxonomy" id="1802775"/>
    <lineage>
        <taxon>Bacteria</taxon>
        <taxon>Candidatus Zambryskiibacteriota</taxon>
    </lineage>
</organism>
<dbReference type="AlphaFoldDB" id="A0A1G2UQL5"/>
<keyword evidence="1" id="KW-0812">Transmembrane</keyword>
<evidence type="ECO:0000313" key="3">
    <source>
        <dbReference type="Proteomes" id="UP000177276"/>
    </source>
</evidence>
<evidence type="ECO:0000256" key="1">
    <source>
        <dbReference type="SAM" id="Phobius"/>
    </source>
</evidence>
<gene>
    <name evidence="2" type="ORF">A3G46_00160</name>
</gene>
<dbReference type="Proteomes" id="UP000177276">
    <property type="component" value="Unassembled WGS sequence"/>
</dbReference>
<dbReference type="Gene3D" id="2.60.120.260">
    <property type="entry name" value="Galactose-binding domain-like"/>
    <property type="match status" value="1"/>
</dbReference>
<reference evidence="2 3" key="1">
    <citation type="journal article" date="2016" name="Nat. Commun.">
        <title>Thousands of microbial genomes shed light on interconnected biogeochemical processes in an aquifer system.</title>
        <authorList>
            <person name="Anantharaman K."/>
            <person name="Brown C.T."/>
            <person name="Hug L.A."/>
            <person name="Sharon I."/>
            <person name="Castelle C.J."/>
            <person name="Probst A.J."/>
            <person name="Thomas B.C."/>
            <person name="Singh A."/>
            <person name="Wilkins M.J."/>
            <person name="Karaoz U."/>
            <person name="Brodie E.L."/>
            <person name="Williams K.H."/>
            <person name="Hubbard S.S."/>
            <person name="Banfield J.F."/>
        </authorList>
    </citation>
    <scope>NUCLEOTIDE SEQUENCE [LARGE SCALE GENOMIC DNA]</scope>
</reference>
<feature type="transmembrane region" description="Helical" evidence="1">
    <location>
        <begin position="51"/>
        <end position="73"/>
    </location>
</feature>
<evidence type="ECO:0000313" key="2">
    <source>
        <dbReference type="EMBL" id="OHB11676.1"/>
    </source>
</evidence>
<accession>A0A1G2UQL5</accession>
<dbReference type="InterPro" id="IPR023833">
    <property type="entry name" value="Signal_pept_SipW-depend-type"/>
</dbReference>
<name>A0A1G2UQL5_9BACT</name>
<protein>
    <submittedName>
        <fullName evidence="2">Uncharacterized protein</fullName>
    </submittedName>
</protein>